<comment type="caution">
    <text evidence="2">The sequence shown here is derived from an EMBL/GenBank/DDBJ whole genome shotgun (WGS) entry which is preliminary data.</text>
</comment>
<sequence>MSHLSTKPADAIRNKRHPPVGSQRDSARADGGFCSNSTLANGYNAASAVGSDTSGVRQKPPLPSSAPTTIAISSSAISAAIAASTCSPPISNPSCSILSSFPGPEVGPVKVSAVSPKIRSTTSPSSLNLPASTRSSTDASAVTAATGKASYHLNYSGQPVRDFTSCFRSVNVADQRTADNDTENGVLAFSRSGYRGKENTITSSETTRAYRDQVERISNMYI</sequence>
<feature type="region of interest" description="Disordered" evidence="1">
    <location>
        <begin position="1"/>
        <end position="31"/>
    </location>
</feature>
<dbReference type="EMBL" id="CAAALY010259734">
    <property type="protein sequence ID" value="VEL39002.1"/>
    <property type="molecule type" value="Genomic_DNA"/>
</dbReference>
<protein>
    <submittedName>
        <fullName evidence="2">Uncharacterized protein</fullName>
    </submittedName>
</protein>
<dbReference type="Proteomes" id="UP000784294">
    <property type="component" value="Unassembled WGS sequence"/>
</dbReference>
<organism evidence="2 3">
    <name type="scientific">Protopolystoma xenopodis</name>
    <dbReference type="NCBI Taxonomy" id="117903"/>
    <lineage>
        <taxon>Eukaryota</taxon>
        <taxon>Metazoa</taxon>
        <taxon>Spiralia</taxon>
        <taxon>Lophotrochozoa</taxon>
        <taxon>Platyhelminthes</taxon>
        <taxon>Monogenea</taxon>
        <taxon>Polyopisthocotylea</taxon>
        <taxon>Polystomatidea</taxon>
        <taxon>Polystomatidae</taxon>
        <taxon>Protopolystoma</taxon>
    </lineage>
</organism>
<reference evidence="2" key="1">
    <citation type="submission" date="2018-11" db="EMBL/GenBank/DDBJ databases">
        <authorList>
            <consortium name="Pathogen Informatics"/>
        </authorList>
    </citation>
    <scope>NUCLEOTIDE SEQUENCE</scope>
</reference>
<keyword evidence="3" id="KW-1185">Reference proteome</keyword>
<feature type="region of interest" description="Disordered" evidence="1">
    <location>
        <begin position="117"/>
        <end position="138"/>
    </location>
</feature>
<evidence type="ECO:0000256" key="1">
    <source>
        <dbReference type="SAM" id="MobiDB-lite"/>
    </source>
</evidence>
<name>A0A448XKQ6_9PLAT</name>
<gene>
    <name evidence="2" type="ORF">PXEA_LOCUS32442</name>
</gene>
<feature type="compositionally biased region" description="Polar residues" evidence="1">
    <location>
        <begin position="118"/>
        <end position="130"/>
    </location>
</feature>
<evidence type="ECO:0000313" key="2">
    <source>
        <dbReference type="EMBL" id="VEL39002.1"/>
    </source>
</evidence>
<evidence type="ECO:0000313" key="3">
    <source>
        <dbReference type="Proteomes" id="UP000784294"/>
    </source>
</evidence>
<dbReference type="AlphaFoldDB" id="A0A448XKQ6"/>
<accession>A0A448XKQ6</accession>
<proteinExistence type="predicted"/>